<dbReference type="Proteomes" id="UP000660729">
    <property type="component" value="Unassembled WGS sequence"/>
</dbReference>
<protein>
    <recommendedName>
        <fullName evidence="6">Amine oxidase</fullName>
        <ecNumber evidence="6">1.4.3.-</ecNumber>
    </recommendedName>
</protein>
<reference evidence="8" key="1">
    <citation type="submission" date="2020-04" db="EMBL/GenBank/DDBJ databases">
        <title>Draft genome resource of the tomato pathogen Pseudocercospora fuligena.</title>
        <authorList>
            <person name="Zaccaron A."/>
        </authorList>
    </citation>
    <scope>NUCLEOTIDE SEQUENCE</scope>
    <source>
        <strain evidence="8">PF001</strain>
    </source>
</reference>
<comment type="caution">
    <text evidence="8">The sequence shown here is derived from an EMBL/GenBank/DDBJ whole genome shotgun (WGS) entry which is preliminary data.</text>
</comment>
<keyword evidence="6" id="KW-0285">Flavoprotein</keyword>
<dbReference type="InterPro" id="IPR001613">
    <property type="entry name" value="Flavin_amine_oxidase"/>
</dbReference>
<evidence type="ECO:0000256" key="4">
    <source>
        <dbReference type="ARBA" id="ARBA00048448"/>
    </source>
</evidence>
<comment type="similarity">
    <text evidence="2 6">Belongs to the flavin monoamine oxidase family.</text>
</comment>
<dbReference type="EMBL" id="JABCIY010000121">
    <property type="protein sequence ID" value="KAF7192524.1"/>
    <property type="molecule type" value="Genomic_DNA"/>
</dbReference>
<feature type="binding site" evidence="5">
    <location>
        <position position="380"/>
    </location>
    <ligand>
        <name>substrate</name>
    </ligand>
</feature>
<dbReference type="OrthoDB" id="7777654at2759"/>
<evidence type="ECO:0000259" key="7">
    <source>
        <dbReference type="Pfam" id="PF01593"/>
    </source>
</evidence>
<comment type="catalytic activity">
    <reaction evidence="4">
        <text>a secondary aliphatic amine + O2 + H2O = a primary amine + an aldehyde + H2O2</text>
        <dbReference type="Rhea" id="RHEA:26414"/>
        <dbReference type="ChEBI" id="CHEBI:15377"/>
        <dbReference type="ChEBI" id="CHEBI:15379"/>
        <dbReference type="ChEBI" id="CHEBI:16240"/>
        <dbReference type="ChEBI" id="CHEBI:17478"/>
        <dbReference type="ChEBI" id="CHEBI:58855"/>
        <dbReference type="ChEBI" id="CHEBI:65296"/>
        <dbReference type="EC" id="1.4.3.4"/>
    </reaction>
</comment>
<dbReference type="GO" id="GO:0097621">
    <property type="term" value="F:monoamine oxidase activity"/>
    <property type="evidence" value="ECO:0007669"/>
    <property type="project" value="UniProtKB-EC"/>
</dbReference>
<dbReference type="AlphaFoldDB" id="A0A8H6VLJ6"/>
<dbReference type="Gene3D" id="3.50.50.60">
    <property type="entry name" value="FAD/NAD(P)-binding domain"/>
    <property type="match status" value="3"/>
</dbReference>
<dbReference type="PRINTS" id="PR00757">
    <property type="entry name" value="AMINEOXDASEF"/>
</dbReference>
<accession>A0A8H6VLJ6</accession>
<name>A0A8H6VLJ6_9PEZI</name>
<dbReference type="SUPFAM" id="SSF51905">
    <property type="entry name" value="FAD/NAD(P)-binding domain"/>
    <property type="match status" value="1"/>
</dbReference>
<feature type="binding site" evidence="5">
    <location>
        <position position="272"/>
    </location>
    <ligand>
        <name>FAD</name>
        <dbReference type="ChEBI" id="CHEBI:57692"/>
    </ligand>
</feature>
<keyword evidence="6" id="KW-0274">FAD</keyword>
<gene>
    <name evidence="8" type="ORF">HII31_06156</name>
</gene>
<evidence type="ECO:0000313" key="9">
    <source>
        <dbReference type="Proteomes" id="UP000660729"/>
    </source>
</evidence>
<feature type="domain" description="Amine oxidase" evidence="7">
    <location>
        <begin position="44"/>
        <end position="477"/>
    </location>
</feature>
<dbReference type="EC" id="1.4.3.-" evidence="6"/>
<evidence type="ECO:0000256" key="2">
    <source>
        <dbReference type="ARBA" id="ARBA00005995"/>
    </source>
</evidence>
<comment type="cofactor">
    <cofactor evidence="1 6">
        <name>FAD</name>
        <dbReference type="ChEBI" id="CHEBI:57692"/>
    </cofactor>
</comment>
<sequence length="493" mass="54087">MPRTKDGHIYQNGIVTAGLETDAVVSSSPNLKDSYDVIVLGAGFAGLIAARDLSRNKDLKVLLLEGRDRIGGRTWTSKAFGEMFEMGGNWVHWCQPHIYAEISKYGLHKSLATTTGTANAQTMLYKPKGQPVLDLDLVTTQTKWESLATQFFAIDGLSARELMPYPHDPLKKPLQPWWKYDHLSVRDRLDQMKDVSEEDKDELEANFGSFGSCIGEEIAFTAALHWYALSGYSIEATYAAAGTFKLGGGGMTGFARRVLEDCDGDLEVGAKVIKVKQDKEMVEVICESGRCVEARRVVCTIPLNCLKDIEFDPPFDPLRKEAIAAGHRNTGAKIHYRVKETQSGWGVQTADRDASDLLWVFADRNANSASGAEGTYCMGFGYNGRLVDPLETEDVKRALLGLKPDVTIDSYLTHAWATDPFAKGVWYCASPDATSQYLEELQKPHGKITMASADWADGWRGFVDGAIEQGARAVVTVARDLAAGRATSNHLGA</sequence>
<dbReference type="Pfam" id="PF01593">
    <property type="entry name" value="Amino_oxidase"/>
    <property type="match status" value="1"/>
</dbReference>
<dbReference type="InterPro" id="IPR036188">
    <property type="entry name" value="FAD/NAD-bd_sf"/>
</dbReference>
<dbReference type="PANTHER" id="PTHR43563">
    <property type="entry name" value="AMINE OXIDASE"/>
    <property type="match status" value="1"/>
</dbReference>
<evidence type="ECO:0000313" key="8">
    <source>
        <dbReference type="EMBL" id="KAF7192524.1"/>
    </source>
</evidence>
<keyword evidence="9" id="KW-1185">Reference proteome</keyword>
<dbReference type="InterPro" id="IPR002937">
    <property type="entry name" value="Amino_oxidase"/>
</dbReference>
<dbReference type="InterPro" id="IPR050703">
    <property type="entry name" value="Flavin_MAO"/>
</dbReference>
<dbReference type="Gene3D" id="3.90.660.10">
    <property type="match status" value="1"/>
</dbReference>
<evidence type="ECO:0000256" key="6">
    <source>
        <dbReference type="RuleBase" id="RU362067"/>
    </source>
</evidence>
<dbReference type="PANTHER" id="PTHR43563:SF1">
    <property type="entry name" value="AMINE OXIDASE [FLAVIN-CONTAINING] B"/>
    <property type="match status" value="1"/>
</dbReference>
<evidence type="ECO:0000256" key="1">
    <source>
        <dbReference type="ARBA" id="ARBA00001974"/>
    </source>
</evidence>
<proteinExistence type="inferred from homology"/>
<organism evidence="8 9">
    <name type="scientific">Pseudocercospora fuligena</name>
    <dbReference type="NCBI Taxonomy" id="685502"/>
    <lineage>
        <taxon>Eukaryota</taxon>
        <taxon>Fungi</taxon>
        <taxon>Dikarya</taxon>
        <taxon>Ascomycota</taxon>
        <taxon>Pezizomycotina</taxon>
        <taxon>Dothideomycetes</taxon>
        <taxon>Dothideomycetidae</taxon>
        <taxon>Mycosphaerellales</taxon>
        <taxon>Mycosphaerellaceae</taxon>
        <taxon>Pseudocercospora</taxon>
    </lineage>
</organism>
<keyword evidence="3 6" id="KW-0560">Oxidoreductase</keyword>
<evidence type="ECO:0000256" key="3">
    <source>
        <dbReference type="ARBA" id="ARBA00023002"/>
    </source>
</evidence>
<evidence type="ECO:0000256" key="5">
    <source>
        <dbReference type="PIRSR" id="PIRSR601613-1"/>
    </source>
</evidence>